<dbReference type="Pfam" id="PF13649">
    <property type="entry name" value="Methyltransf_25"/>
    <property type="match status" value="1"/>
</dbReference>
<sequence>MAHPASGSSASAHMDAIYRRQRYIYDATRKYYLLGRDRLIGELRPPADGAVLEVACGTGRNLIAAARAYPDARFYGFDISAAMLETAQASINGAGLDGRIQIAHGDATSFSAVQLFGVEAFDRIFISYAVSMIPPWREALQQALQALAPGGQLLLVDFGDQAGLPGWFKRGLRRWLAHFSVTPRDTLADELEHIAAQPGLSVQCNQLYRGYAVYAVISKDPA</sequence>
<evidence type="ECO:0000313" key="5">
    <source>
        <dbReference type="Proteomes" id="UP000059074"/>
    </source>
</evidence>
<dbReference type="EMBL" id="LMTR01000057">
    <property type="protein sequence ID" value="KWT68479.1"/>
    <property type="molecule type" value="Genomic_DNA"/>
</dbReference>
<keyword evidence="5" id="KW-1185">Reference proteome</keyword>
<name>A0A109BGN5_HYPSL</name>
<accession>A0A109BGN5</accession>
<protein>
    <recommendedName>
        <fullName evidence="3">Methyltransferase domain-containing protein</fullName>
    </recommendedName>
</protein>
<feature type="domain" description="Methyltransferase" evidence="3">
    <location>
        <begin position="51"/>
        <end position="151"/>
    </location>
</feature>
<dbReference type="SUPFAM" id="SSF53335">
    <property type="entry name" value="S-adenosyl-L-methionine-dependent methyltransferases"/>
    <property type="match status" value="1"/>
</dbReference>
<dbReference type="STRING" id="121290.APY04_1805"/>
<keyword evidence="1" id="KW-0489">Methyltransferase</keyword>
<dbReference type="AlphaFoldDB" id="A0A109BGN5"/>
<keyword evidence="2" id="KW-0808">Transferase</keyword>
<evidence type="ECO:0000259" key="3">
    <source>
        <dbReference type="Pfam" id="PF13649"/>
    </source>
</evidence>
<dbReference type="CDD" id="cd02440">
    <property type="entry name" value="AdoMet_MTases"/>
    <property type="match status" value="1"/>
</dbReference>
<dbReference type="PATRIC" id="fig|121290.4.peg.3435"/>
<gene>
    <name evidence="4" type="ORF">APY04_1805</name>
</gene>
<evidence type="ECO:0000256" key="1">
    <source>
        <dbReference type="ARBA" id="ARBA00022603"/>
    </source>
</evidence>
<dbReference type="GO" id="GO:0008168">
    <property type="term" value="F:methyltransferase activity"/>
    <property type="evidence" value="ECO:0007669"/>
    <property type="project" value="UniProtKB-KW"/>
</dbReference>
<reference evidence="4 5" key="1">
    <citation type="submission" date="2015-10" db="EMBL/GenBank/DDBJ databases">
        <title>Transcriptomic analysis of a linuron degrading triple-species bacterial consortium.</title>
        <authorList>
            <person name="Albers P."/>
        </authorList>
    </citation>
    <scope>NUCLEOTIDE SEQUENCE [LARGE SCALE GENOMIC DNA]</scope>
    <source>
        <strain evidence="4 5">WDL6</strain>
    </source>
</reference>
<comment type="caution">
    <text evidence="4">The sequence shown here is derived from an EMBL/GenBank/DDBJ whole genome shotgun (WGS) entry which is preliminary data.</text>
</comment>
<dbReference type="InterPro" id="IPR041698">
    <property type="entry name" value="Methyltransf_25"/>
</dbReference>
<dbReference type="InterPro" id="IPR029063">
    <property type="entry name" value="SAM-dependent_MTases_sf"/>
</dbReference>
<dbReference type="RefSeq" id="WP_245281885.1">
    <property type="nucleotide sequence ID" value="NZ_LMTR01000057.1"/>
</dbReference>
<dbReference type="PANTHER" id="PTHR43861">
    <property type="entry name" value="TRANS-ACONITATE 2-METHYLTRANSFERASE-RELATED"/>
    <property type="match status" value="1"/>
</dbReference>
<dbReference type="GO" id="GO:0032259">
    <property type="term" value="P:methylation"/>
    <property type="evidence" value="ECO:0007669"/>
    <property type="project" value="UniProtKB-KW"/>
</dbReference>
<proteinExistence type="predicted"/>
<organism evidence="4 5">
    <name type="scientific">Hyphomicrobium sulfonivorans</name>
    <dbReference type="NCBI Taxonomy" id="121290"/>
    <lineage>
        <taxon>Bacteria</taxon>
        <taxon>Pseudomonadati</taxon>
        <taxon>Pseudomonadota</taxon>
        <taxon>Alphaproteobacteria</taxon>
        <taxon>Hyphomicrobiales</taxon>
        <taxon>Hyphomicrobiaceae</taxon>
        <taxon>Hyphomicrobium</taxon>
    </lineage>
</organism>
<evidence type="ECO:0000313" key="4">
    <source>
        <dbReference type="EMBL" id="KWT68479.1"/>
    </source>
</evidence>
<dbReference type="Proteomes" id="UP000059074">
    <property type="component" value="Unassembled WGS sequence"/>
</dbReference>
<dbReference type="Gene3D" id="3.40.50.150">
    <property type="entry name" value="Vaccinia Virus protein VP39"/>
    <property type="match status" value="1"/>
</dbReference>
<dbReference type="PANTHER" id="PTHR43861:SF1">
    <property type="entry name" value="TRANS-ACONITATE 2-METHYLTRANSFERASE"/>
    <property type="match status" value="1"/>
</dbReference>
<evidence type="ECO:0000256" key="2">
    <source>
        <dbReference type="ARBA" id="ARBA00022679"/>
    </source>
</evidence>